<dbReference type="InterPro" id="IPR051397">
    <property type="entry name" value="Zn-ADH-like_protein"/>
</dbReference>
<dbReference type="InterPro" id="IPR011032">
    <property type="entry name" value="GroES-like_sf"/>
</dbReference>
<dbReference type="PANTHER" id="PTHR43677">
    <property type="entry name" value="SHORT-CHAIN DEHYDROGENASE/REDUCTASE"/>
    <property type="match status" value="1"/>
</dbReference>
<evidence type="ECO:0000313" key="2">
    <source>
        <dbReference type="EMBL" id="PPI83235.1"/>
    </source>
</evidence>
<dbReference type="InterPro" id="IPR020843">
    <property type="entry name" value="ER"/>
</dbReference>
<proteinExistence type="predicted"/>
<dbReference type="Pfam" id="PF08240">
    <property type="entry name" value="ADH_N"/>
    <property type="match status" value="1"/>
</dbReference>
<feature type="domain" description="Enoyl reductase (ER)" evidence="1">
    <location>
        <begin position="12"/>
        <end position="331"/>
    </location>
</feature>
<dbReference type="InterPro" id="IPR013154">
    <property type="entry name" value="ADH-like_N"/>
</dbReference>
<dbReference type="Pfam" id="PF13602">
    <property type="entry name" value="ADH_zinc_N_2"/>
    <property type="match status" value="1"/>
</dbReference>
<keyword evidence="3" id="KW-1185">Reference proteome</keyword>
<dbReference type="RefSeq" id="WP_104322803.1">
    <property type="nucleotide sequence ID" value="NZ_PSSX01000016.1"/>
</dbReference>
<reference evidence="2 3" key="1">
    <citation type="submission" date="2018-01" db="EMBL/GenBank/DDBJ databases">
        <title>Complete genome sequences of the type strains of Marinobacter flavimaris and Marinobacter maroccanus.</title>
        <authorList>
            <person name="Palau M."/>
            <person name="Boujida N."/>
            <person name="Manresa A."/>
            <person name="Minana-Galbis D."/>
        </authorList>
    </citation>
    <scope>NUCLEOTIDE SEQUENCE [LARGE SCALE GENOMIC DNA]</scope>
    <source>
        <strain evidence="2 3">N4</strain>
    </source>
</reference>
<dbReference type="SUPFAM" id="SSF50129">
    <property type="entry name" value="GroES-like"/>
    <property type="match status" value="1"/>
</dbReference>
<dbReference type="GO" id="GO:0016491">
    <property type="term" value="F:oxidoreductase activity"/>
    <property type="evidence" value="ECO:0007669"/>
    <property type="project" value="InterPro"/>
</dbReference>
<dbReference type="SUPFAM" id="SSF51735">
    <property type="entry name" value="NAD(P)-binding Rossmann-fold domains"/>
    <property type="match status" value="1"/>
</dbReference>
<name>A0A2S5Z754_9GAMM</name>
<organism evidence="2 3">
    <name type="scientific">Marinobacter maroccanus</name>
    <dbReference type="NCBI Taxonomy" id="2055143"/>
    <lineage>
        <taxon>Bacteria</taxon>
        <taxon>Pseudomonadati</taxon>
        <taxon>Pseudomonadota</taxon>
        <taxon>Gammaproteobacteria</taxon>
        <taxon>Pseudomonadales</taxon>
        <taxon>Marinobacteraceae</taxon>
        <taxon>Marinobacter</taxon>
    </lineage>
</organism>
<dbReference type="AlphaFoldDB" id="A0A2S5Z754"/>
<dbReference type="PANTHER" id="PTHR43677:SF4">
    <property type="entry name" value="QUINONE OXIDOREDUCTASE-LIKE PROTEIN 2"/>
    <property type="match status" value="1"/>
</dbReference>
<dbReference type="InterPro" id="IPR036291">
    <property type="entry name" value="NAD(P)-bd_dom_sf"/>
</dbReference>
<evidence type="ECO:0000259" key="1">
    <source>
        <dbReference type="SMART" id="SM00829"/>
    </source>
</evidence>
<dbReference type="OrthoDB" id="9785812at2"/>
<protein>
    <submittedName>
        <fullName evidence="2">Oxidoreductase</fullName>
    </submittedName>
</protein>
<dbReference type="Proteomes" id="UP000239917">
    <property type="component" value="Unassembled WGS sequence"/>
</dbReference>
<sequence length="335" mass="36287">MSYKKVILSEFGGPDVLVVETVTEVPEPGPGEVRVKVLACSAAYTDTLIRRGIYPDVKQKPPITLGYDMIGVVDKVGDQVGHLAKGDKVAELTILGSYSEYMVLAAEQLVQVPEDLDDLEALSLILSYVTAFQMLTRLAGVQAGDTVLIHGAGGAVGNALVQLGAAMNLKMYGTASISQHDDLRNLGCEPIDYKTDDFVLQMKSYEPQGVNAVFDSLGGNHFKRSLKVTADRGTLVAYGSYNAASSGGLIKDFLLVSLWGLLPWLPSTAFYSIGAWHNKHHDWFKEDLLTLFKWLSEGKISPVISQRMKLEEASRAHGLLDSGQAKGKIVLMVGL</sequence>
<gene>
    <name evidence="2" type="ORF">KEHDKFFH_15805</name>
</gene>
<comment type="caution">
    <text evidence="2">The sequence shown here is derived from an EMBL/GenBank/DDBJ whole genome shotgun (WGS) entry which is preliminary data.</text>
</comment>
<dbReference type="CDD" id="cd08273">
    <property type="entry name" value="MDR8"/>
    <property type="match status" value="1"/>
</dbReference>
<dbReference type="SMART" id="SM00829">
    <property type="entry name" value="PKS_ER"/>
    <property type="match status" value="1"/>
</dbReference>
<dbReference type="Gene3D" id="3.40.50.720">
    <property type="entry name" value="NAD(P)-binding Rossmann-like Domain"/>
    <property type="match status" value="1"/>
</dbReference>
<accession>A0A2S5Z754</accession>
<evidence type="ECO:0000313" key="3">
    <source>
        <dbReference type="Proteomes" id="UP000239917"/>
    </source>
</evidence>
<dbReference type="EMBL" id="PSSX01000016">
    <property type="protein sequence ID" value="PPI83235.1"/>
    <property type="molecule type" value="Genomic_DNA"/>
</dbReference>
<dbReference type="Gene3D" id="3.90.180.10">
    <property type="entry name" value="Medium-chain alcohol dehydrogenases, catalytic domain"/>
    <property type="match status" value="1"/>
</dbReference>